<organism evidence="3 4">
    <name type="scientific">[Mycobacterium] burgundiense</name>
    <dbReference type="NCBI Taxonomy" id="3064286"/>
    <lineage>
        <taxon>Bacteria</taxon>
        <taxon>Bacillati</taxon>
        <taxon>Actinomycetota</taxon>
        <taxon>Actinomycetes</taxon>
        <taxon>Mycobacteriales</taxon>
        <taxon>Mycobacteriaceae</taxon>
        <taxon>Mycolicibacterium</taxon>
    </lineage>
</organism>
<evidence type="ECO:0000313" key="3">
    <source>
        <dbReference type="EMBL" id="CAJ1501780.1"/>
    </source>
</evidence>
<dbReference type="GO" id="GO:0032259">
    <property type="term" value="P:methylation"/>
    <property type="evidence" value="ECO:0007669"/>
    <property type="project" value="UniProtKB-KW"/>
</dbReference>
<keyword evidence="1 3" id="KW-0808">Transferase</keyword>
<protein>
    <submittedName>
        <fullName evidence="3">Class I SAM-dependent methyltransferase</fullName>
        <ecNumber evidence="3">2.1.-.-</ecNumber>
    </submittedName>
</protein>
<dbReference type="CDD" id="cd02440">
    <property type="entry name" value="AdoMet_MTases"/>
    <property type="match status" value="1"/>
</dbReference>
<dbReference type="InterPro" id="IPR041698">
    <property type="entry name" value="Methyltransf_25"/>
</dbReference>
<evidence type="ECO:0000256" key="1">
    <source>
        <dbReference type="ARBA" id="ARBA00022679"/>
    </source>
</evidence>
<feature type="domain" description="Methyltransferase" evidence="2">
    <location>
        <begin position="42"/>
        <end position="137"/>
    </location>
</feature>
<dbReference type="SUPFAM" id="SSF53335">
    <property type="entry name" value="S-adenosyl-L-methionine-dependent methyltransferases"/>
    <property type="match status" value="1"/>
</dbReference>
<sequence>MESTDTQQMWEDRYAESERIWSGRPNARLVEVVSDLPTGTALELGCGEGGDTVWLAQRGWQVVAVDIANTALQRAAEALTAAGDDLATRVRFERHDLTVSFPQGSYDLVTAHFLHSPHGWDRNPLMRRAAAAVAPGGRLLIVDHAEAPPWSERIHDHEFPSAEAVVAGMELDPAQWERERVERAEWEGTGPDGRPGSLVDNVIVLRRR</sequence>
<proteinExistence type="predicted"/>
<evidence type="ECO:0000313" key="4">
    <source>
        <dbReference type="Proteomes" id="UP001190465"/>
    </source>
</evidence>
<accession>A0ABN9NB63</accession>
<dbReference type="GO" id="GO:0008168">
    <property type="term" value="F:methyltransferase activity"/>
    <property type="evidence" value="ECO:0007669"/>
    <property type="project" value="UniProtKB-KW"/>
</dbReference>
<dbReference type="EMBL" id="OY726397">
    <property type="protein sequence ID" value="CAJ1501780.1"/>
    <property type="molecule type" value="Genomic_DNA"/>
</dbReference>
<gene>
    <name evidence="3" type="ORF">MU0053_002015</name>
</gene>
<dbReference type="Proteomes" id="UP001190465">
    <property type="component" value="Chromosome"/>
</dbReference>
<dbReference type="EC" id="2.1.-.-" evidence="3"/>
<keyword evidence="3" id="KW-0489">Methyltransferase</keyword>
<keyword evidence="4" id="KW-1185">Reference proteome</keyword>
<dbReference type="PANTHER" id="PTHR43861:SF3">
    <property type="entry name" value="PUTATIVE (AFU_ORTHOLOGUE AFUA_2G14390)-RELATED"/>
    <property type="match status" value="1"/>
</dbReference>
<evidence type="ECO:0000259" key="2">
    <source>
        <dbReference type="Pfam" id="PF13649"/>
    </source>
</evidence>
<dbReference type="InterPro" id="IPR029063">
    <property type="entry name" value="SAM-dependent_MTases_sf"/>
</dbReference>
<dbReference type="Gene3D" id="3.40.50.150">
    <property type="entry name" value="Vaccinia Virus protein VP39"/>
    <property type="match status" value="1"/>
</dbReference>
<dbReference type="PANTHER" id="PTHR43861">
    <property type="entry name" value="TRANS-ACONITATE 2-METHYLTRANSFERASE-RELATED"/>
    <property type="match status" value="1"/>
</dbReference>
<dbReference type="Pfam" id="PF13649">
    <property type="entry name" value="Methyltransf_25"/>
    <property type="match status" value="1"/>
</dbReference>
<reference evidence="3 4" key="1">
    <citation type="submission" date="2023-08" db="EMBL/GenBank/DDBJ databases">
        <authorList>
            <person name="Folkvardsen B D."/>
            <person name="Norman A."/>
        </authorList>
    </citation>
    <scope>NUCLEOTIDE SEQUENCE [LARGE SCALE GENOMIC DNA]</scope>
    <source>
        <strain evidence="3 4">Mu0053</strain>
    </source>
</reference>
<name>A0ABN9NB63_9MYCO</name>
<dbReference type="RefSeq" id="WP_308482191.1">
    <property type="nucleotide sequence ID" value="NZ_OY726397.1"/>
</dbReference>